<accession>A0A0E0ISV5</accession>
<dbReference type="HOGENOM" id="CLU_2780191_0_0_1"/>
<dbReference type="EnsemblPlants" id="ONIVA10G11430.1">
    <property type="protein sequence ID" value="ONIVA10G11430.1"/>
    <property type="gene ID" value="ONIVA10G11430"/>
</dbReference>
<organism evidence="1">
    <name type="scientific">Oryza nivara</name>
    <name type="common">Indian wild rice</name>
    <name type="synonym">Oryza sativa f. spontanea</name>
    <dbReference type="NCBI Taxonomy" id="4536"/>
    <lineage>
        <taxon>Eukaryota</taxon>
        <taxon>Viridiplantae</taxon>
        <taxon>Streptophyta</taxon>
        <taxon>Embryophyta</taxon>
        <taxon>Tracheophyta</taxon>
        <taxon>Spermatophyta</taxon>
        <taxon>Magnoliopsida</taxon>
        <taxon>Liliopsida</taxon>
        <taxon>Poales</taxon>
        <taxon>Poaceae</taxon>
        <taxon>BOP clade</taxon>
        <taxon>Oryzoideae</taxon>
        <taxon>Oryzeae</taxon>
        <taxon>Oryzinae</taxon>
        <taxon>Oryza</taxon>
    </lineage>
</organism>
<name>A0A0E0ISV5_ORYNI</name>
<dbReference type="Proteomes" id="UP000006591">
    <property type="component" value="Chromosome 10"/>
</dbReference>
<dbReference type="AlphaFoldDB" id="A0A0E0ISV5"/>
<sequence>MAELQRHGYWSIYHADLAIYATFVSSSPIIEDGAAAPVDALVEAFLEENEQGGRFVEGEEDVYKLTRWW</sequence>
<protein>
    <submittedName>
        <fullName evidence="1">Uncharacterized protein</fullName>
    </submittedName>
</protein>
<reference evidence="1" key="2">
    <citation type="submission" date="2018-04" db="EMBL/GenBank/DDBJ databases">
        <title>OnivRS2 (Oryza nivara Reference Sequence Version 2).</title>
        <authorList>
            <person name="Zhang J."/>
            <person name="Kudrna D."/>
            <person name="Lee S."/>
            <person name="Talag J."/>
            <person name="Rajasekar S."/>
            <person name="Welchert J."/>
            <person name="Hsing Y.-I."/>
            <person name="Wing R.A."/>
        </authorList>
    </citation>
    <scope>NUCLEOTIDE SEQUENCE [LARGE SCALE GENOMIC DNA]</scope>
</reference>
<evidence type="ECO:0000313" key="1">
    <source>
        <dbReference type="EnsemblPlants" id="ONIVA10G11430.1"/>
    </source>
</evidence>
<reference evidence="1" key="1">
    <citation type="submission" date="2015-04" db="UniProtKB">
        <authorList>
            <consortium name="EnsemblPlants"/>
        </authorList>
    </citation>
    <scope>IDENTIFICATION</scope>
    <source>
        <strain evidence="1">SL10</strain>
    </source>
</reference>
<dbReference type="Gramene" id="ONIVA10G11430.1">
    <property type="protein sequence ID" value="ONIVA10G11430.1"/>
    <property type="gene ID" value="ONIVA10G11430"/>
</dbReference>
<evidence type="ECO:0000313" key="2">
    <source>
        <dbReference type="Proteomes" id="UP000006591"/>
    </source>
</evidence>
<keyword evidence="2" id="KW-1185">Reference proteome</keyword>
<proteinExistence type="predicted"/>